<sequence>MNREDYQVYKTDGTKGEKRESMEPWSFPVNYPRPPETIGQGPSGPAFEQQNSKLISTVLRRPPCPSVIRITCRQTEGK</sequence>
<dbReference type="AlphaFoldDB" id="A0A834M4M9"/>
<reference evidence="2" key="1">
    <citation type="submission" date="2020-08" db="EMBL/GenBank/DDBJ databases">
        <title>Genome sequencing and assembly of the red palm weevil Rhynchophorus ferrugineus.</title>
        <authorList>
            <person name="Dias G.B."/>
            <person name="Bergman C.M."/>
            <person name="Manee M."/>
        </authorList>
    </citation>
    <scope>NUCLEOTIDE SEQUENCE</scope>
    <source>
        <strain evidence="2">AA-2017</strain>
        <tissue evidence="2">Whole larva</tissue>
    </source>
</reference>
<proteinExistence type="predicted"/>
<name>A0A834M4M9_RHYFE</name>
<dbReference type="Proteomes" id="UP000625711">
    <property type="component" value="Unassembled WGS sequence"/>
</dbReference>
<keyword evidence="3" id="KW-1185">Reference proteome</keyword>
<protein>
    <submittedName>
        <fullName evidence="2">Uncharacterized protein</fullName>
    </submittedName>
</protein>
<evidence type="ECO:0000313" key="2">
    <source>
        <dbReference type="EMBL" id="KAF7267856.1"/>
    </source>
</evidence>
<feature type="compositionally biased region" description="Basic and acidic residues" evidence="1">
    <location>
        <begin position="1"/>
        <end position="22"/>
    </location>
</feature>
<comment type="caution">
    <text evidence="2">The sequence shown here is derived from an EMBL/GenBank/DDBJ whole genome shotgun (WGS) entry which is preliminary data.</text>
</comment>
<dbReference type="EMBL" id="JAACXV010014378">
    <property type="protein sequence ID" value="KAF7267856.1"/>
    <property type="molecule type" value="Genomic_DNA"/>
</dbReference>
<evidence type="ECO:0000256" key="1">
    <source>
        <dbReference type="SAM" id="MobiDB-lite"/>
    </source>
</evidence>
<organism evidence="2 3">
    <name type="scientific">Rhynchophorus ferrugineus</name>
    <name type="common">Red palm weevil</name>
    <name type="synonym">Curculio ferrugineus</name>
    <dbReference type="NCBI Taxonomy" id="354439"/>
    <lineage>
        <taxon>Eukaryota</taxon>
        <taxon>Metazoa</taxon>
        <taxon>Ecdysozoa</taxon>
        <taxon>Arthropoda</taxon>
        <taxon>Hexapoda</taxon>
        <taxon>Insecta</taxon>
        <taxon>Pterygota</taxon>
        <taxon>Neoptera</taxon>
        <taxon>Endopterygota</taxon>
        <taxon>Coleoptera</taxon>
        <taxon>Polyphaga</taxon>
        <taxon>Cucujiformia</taxon>
        <taxon>Curculionidae</taxon>
        <taxon>Dryophthorinae</taxon>
        <taxon>Rhynchophorus</taxon>
    </lineage>
</organism>
<accession>A0A834M4M9</accession>
<evidence type="ECO:0000313" key="3">
    <source>
        <dbReference type="Proteomes" id="UP000625711"/>
    </source>
</evidence>
<feature type="region of interest" description="Disordered" evidence="1">
    <location>
        <begin position="1"/>
        <end position="48"/>
    </location>
</feature>
<gene>
    <name evidence="2" type="ORF">GWI33_018953</name>
</gene>